<dbReference type="InterPro" id="IPR011047">
    <property type="entry name" value="Quinoprotein_ADH-like_sf"/>
</dbReference>
<gene>
    <name evidence="1" type="ORF">ACFPT7_19700</name>
</gene>
<sequence length="383" mass="39957">MKSTLVLGIVVAGMVFLLSGCAANKYVNNNVPTSSPGSGIAVPSSVVGTQGSLYSISVFAKAPGNLEPDDLLQMGTSIFVVCQDPNINPDGTLAPGVTSAQSEVIEYDENGNVLQTFNVPGHPDGEAAYNSTTVWVSSNEDANPVITVINTTNNTLQSYTSDVATLPHGGGLDDMKVINGVVYASASNPTTTFNPSPNLAPYSTDSSGATAEYGVNTGPVMYAISLNSDGKTFHSTPVVWSSTQATLLPAGTPVTLNMTDSDSSMIDPAGDLVEDSQQDSELVFIKNVGTPQQSVSVLPMTLYGNPWPLDDTRWSPASGSSFMLLSDAPAQLLYKITETNGFAPQAAYSAGQGTLLFSNMKTGAMTPIYVGMNNPHGLIFVTQ</sequence>
<organism evidence="1 2">
    <name type="scientific">Acidicapsa dinghuensis</name>
    <dbReference type="NCBI Taxonomy" id="2218256"/>
    <lineage>
        <taxon>Bacteria</taxon>
        <taxon>Pseudomonadati</taxon>
        <taxon>Acidobacteriota</taxon>
        <taxon>Terriglobia</taxon>
        <taxon>Terriglobales</taxon>
        <taxon>Acidobacteriaceae</taxon>
        <taxon>Acidicapsa</taxon>
    </lineage>
</organism>
<dbReference type="EMBL" id="JBHSPH010000010">
    <property type="protein sequence ID" value="MFC5864542.1"/>
    <property type="molecule type" value="Genomic_DNA"/>
</dbReference>
<name>A0ABW1ELB9_9BACT</name>
<reference evidence="2" key="1">
    <citation type="journal article" date="2019" name="Int. J. Syst. Evol. Microbiol.">
        <title>The Global Catalogue of Microorganisms (GCM) 10K type strain sequencing project: providing services to taxonomists for standard genome sequencing and annotation.</title>
        <authorList>
            <consortium name="The Broad Institute Genomics Platform"/>
            <consortium name="The Broad Institute Genome Sequencing Center for Infectious Disease"/>
            <person name="Wu L."/>
            <person name="Ma J."/>
        </authorList>
    </citation>
    <scope>NUCLEOTIDE SEQUENCE [LARGE SCALE GENOMIC DNA]</scope>
    <source>
        <strain evidence="2">JCM 4087</strain>
    </source>
</reference>
<evidence type="ECO:0000313" key="2">
    <source>
        <dbReference type="Proteomes" id="UP001596091"/>
    </source>
</evidence>
<proteinExistence type="predicted"/>
<dbReference type="PROSITE" id="PS51257">
    <property type="entry name" value="PROKAR_LIPOPROTEIN"/>
    <property type="match status" value="1"/>
</dbReference>
<protein>
    <submittedName>
        <fullName evidence="1">Uncharacterized protein</fullName>
    </submittedName>
</protein>
<dbReference type="SUPFAM" id="SSF50998">
    <property type="entry name" value="Quinoprotein alcohol dehydrogenase-like"/>
    <property type="match status" value="1"/>
</dbReference>
<dbReference type="Proteomes" id="UP001596091">
    <property type="component" value="Unassembled WGS sequence"/>
</dbReference>
<keyword evidence="2" id="KW-1185">Reference proteome</keyword>
<accession>A0ABW1ELB9</accession>
<comment type="caution">
    <text evidence="1">The sequence shown here is derived from an EMBL/GenBank/DDBJ whole genome shotgun (WGS) entry which is preliminary data.</text>
</comment>
<dbReference type="RefSeq" id="WP_263333016.1">
    <property type="nucleotide sequence ID" value="NZ_JAGSYH010000001.1"/>
</dbReference>
<evidence type="ECO:0000313" key="1">
    <source>
        <dbReference type="EMBL" id="MFC5864542.1"/>
    </source>
</evidence>